<dbReference type="AlphaFoldDB" id="D5SI36"/>
<proteinExistence type="predicted"/>
<dbReference type="EMBL" id="CM000914">
    <property type="protein sequence ID" value="EFG03579.2"/>
    <property type="molecule type" value="Genomic_DNA"/>
</dbReference>
<organism evidence="2 3">
    <name type="scientific">Streptomyces clavuligerus</name>
    <dbReference type="NCBI Taxonomy" id="1901"/>
    <lineage>
        <taxon>Bacteria</taxon>
        <taxon>Bacillati</taxon>
        <taxon>Actinomycetota</taxon>
        <taxon>Actinomycetes</taxon>
        <taxon>Kitasatosporales</taxon>
        <taxon>Streptomycetaceae</taxon>
        <taxon>Streptomyces</taxon>
    </lineage>
</organism>
<dbReference type="Proteomes" id="UP000002357">
    <property type="component" value="Plasmid pSCL4"/>
</dbReference>
<geneLocation type="plasmid" evidence="2 3">
    <name>pSCL4</name>
</geneLocation>
<evidence type="ECO:0000256" key="1">
    <source>
        <dbReference type="SAM" id="MobiDB-lite"/>
    </source>
</evidence>
<sequence>MAFAMSRTVSSSAVRPSPSGSSTVAWRTPSCTGTVRPVASAAAARSAGKGGAVCGVLETLEDNSPFVAWALDRLGHFTSVLEPSALTRGRVVQYAILEQLKNEYGVTSAEPRLNPWTPRSHRPSGQGSLPYAVGGAHGGQGRVATSRRSAALAGGPHVGFPPGRPWTPLSPMIRQASALLTAQPRARRRVAASAAGP</sequence>
<feature type="compositionally biased region" description="Low complexity" evidence="1">
    <location>
        <begin position="1"/>
        <end position="23"/>
    </location>
</feature>
<protein>
    <submittedName>
        <fullName evidence="2">Uncharacterized protein</fullName>
    </submittedName>
</protein>
<feature type="region of interest" description="Disordered" evidence="1">
    <location>
        <begin position="111"/>
        <end position="167"/>
    </location>
</feature>
<keyword evidence="2" id="KW-0614">Plasmid</keyword>
<feature type="region of interest" description="Disordered" evidence="1">
    <location>
        <begin position="1"/>
        <end position="27"/>
    </location>
</feature>
<evidence type="ECO:0000313" key="3">
    <source>
        <dbReference type="Proteomes" id="UP000002357"/>
    </source>
</evidence>
<accession>D5SI36</accession>
<evidence type="ECO:0000313" key="2">
    <source>
        <dbReference type="EMBL" id="EFG03579.2"/>
    </source>
</evidence>
<name>D5SI36_STRCL</name>
<keyword evidence="3" id="KW-1185">Reference proteome</keyword>
<reference evidence="2 3" key="1">
    <citation type="journal article" date="2010" name="Genome Biol. Evol.">
        <title>The sequence of a 1.8-mb bacterial linear plasmid reveals a rich evolutionary reservoir of secondary metabolic pathways.</title>
        <authorList>
            <person name="Medema M.H."/>
            <person name="Trefzer A."/>
            <person name="Kovalchuk A."/>
            <person name="van den Berg M."/>
            <person name="Mueller U."/>
            <person name="Heijne W."/>
            <person name="Wu L."/>
            <person name="Alam M.T."/>
            <person name="Ronning C.M."/>
            <person name="Nierman W.C."/>
            <person name="Bovenberg R.A.L."/>
            <person name="Breitling R."/>
            <person name="Takano E."/>
        </authorList>
    </citation>
    <scope>NUCLEOTIDE SEQUENCE [LARGE SCALE GENOMIC DNA]</scope>
    <source>
        <strain evidence="3">ATCC 27064 / DSM 738 / JCM 4710 / NBRC 13307 / NCIMB 12785 / NRRL 3585 / VKM Ac-602</strain>
        <plasmid evidence="2">pSCL4</plasmid>
    </source>
</reference>
<gene>
    <name evidence="2" type="ORF">SCLAV_p0088</name>
</gene>